<organism evidence="2 3">
    <name type="scientific">Gloeomargarita lithophora Alchichica-D10</name>
    <dbReference type="NCBI Taxonomy" id="1188229"/>
    <lineage>
        <taxon>Bacteria</taxon>
        <taxon>Bacillati</taxon>
        <taxon>Cyanobacteriota</taxon>
        <taxon>Cyanophyceae</taxon>
        <taxon>Gloeomargaritales</taxon>
        <taxon>Gloeomargaritaceae</taxon>
        <taxon>Gloeomargarita</taxon>
    </lineage>
</organism>
<dbReference type="RefSeq" id="WP_071453270.1">
    <property type="nucleotide sequence ID" value="NZ_CP017675.1"/>
</dbReference>
<dbReference type="InterPro" id="IPR025595">
    <property type="entry name" value="PterinBD-DUF4346"/>
</dbReference>
<dbReference type="OrthoDB" id="485863at2"/>
<name>A0A1J0A9F0_9CYAN</name>
<sequence length="129" mass="14721">MFIDWAEQIRCIDTTLSKRHLDLDPAGYFIIYIDPQEGYIYAKWFTNAIDKRGLALDPSTGQPIPARGGVKREPNHIFRGRTAKELCVEIFEECHTFQPVSQLGHAAYLGREFLRAEMALVQGTAYTQD</sequence>
<feature type="domain" description="DUF4346" evidence="1">
    <location>
        <begin position="23"/>
        <end position="129"/>
    </location>
</feature>
<accession>A0A1J0A9F0</accession>
<dbReference type="Pfam" id="PF14251">
    <property type="entry name" value="PterinBD-DUF4346"/>
    <property type="match status" value="1"/>
</dbReference>
<protein>
    <submittedName>
        <fullName evidence="2">Dihydropteroate synthase</fullName>
    </submittedName>
</protein>
<dbReference type="InterPro" id="IPR017260">
    <property type="entry name" value="UCP037673"/>
</dbReference>
<dbReference type="PIRSF" id="PIRSF037673">
    <property type="entry name" value="UCP037673"/>
    <property type="match status" value="1"/>
</dbReference>
<keyword evidence="3" id="KW-1185">Reference proteome</keyword>
<gene>
    <name evidence="2" type="ORF">GlitD10_0242</name>
</gene>
<reference evidence="2 3" key="1">
    <citation type="submission" date="2016-10" db="EMBL/GenBank/DDBJ databases">
        <title>Description of Gloeomargarita lithophora gen. nov., sp. nov., a thylakoid-bearing basal-branching cyanobacterium with intracellular carbonates, and proposal for Gloeomargaritales ord. nov.</title>
        <authorList>
            <person name="Moreira D."/>
            <person name="Tavera R."/>
            <person name="Benzerara K."/>
            <person name="Skouri-Panet F."/>
            <person name="Couradeau E."/>
            <person name="Gerard E."/>
            <person name="Loussert C."/>
            <person name="Novelo E."/>
            <person name="Zivanovic Y."/>
            <person name="Lopez-Garcia P."/>
        </authorList>
    </citation>
    <scope>NUCLEOTIDE SEQUENCE [LARGE SCALE GENOMIC DNA]</scope>
    <source>
        <strain evidence="2 3">D10</strain>
    </source>
</reference>
<dbReference type="AlphaFoldDB" id="A0A1J0A9F0"/>
<evidence type="ECO:0000313" key="2">
    <source>
        <dbReference type="EMBL" id="APB32543.1"/>
    </source>
</evidence>
<dbReference type="KEGG" id="glt:GlitD10_0242"/>
<dbReference type="Proteomes" id="UP000180235">
    <property type="component" value="Chromosome"/>
</dbReference>
<evidence type="ECO:0000313" key="3">
    <source>
        <dbReference type="Proteomes" id="UP000180235"/>
    </source>
</evidence>
<dbReference type="EMBL" id="CP017675">
    <property type="protein sequence ID" value="APB32543.1"/>
    <property type="molecule type" value="Genomic_DNA"/>
</dbReference>
<dbReference type="STRING" id="1188229.GlitD10_0242"/>
<evidence type="ECO:0000259" key="1">
    <source>
        <dbReference type="Pfam" id="PF14251"/>
    </source>
</evidence>
<proteinExistence type="predicted"/>